<dbReference type="InterPro" id="IPR013766">
    <property type="entry name" value="Thioredoxin_domain"/>
</dbReference>
<dbReference type="PANTHER" id="PTHR13388:SF11">
    <property type="entry name" value="DETONATOR, ISOFORM E"/>
    <property type="match status" value="1"/>
</dbReference>
<dbReference type="GO" id="GO:0016020">
    <property type="term" value="C:membrane"/>
    <property type="evidence" value="ECO:0007669"/>
    <property type="project" value="UniProtKB-SubCell"/>
</dbReference>
<accession>A0AAF5CZG0</accession>
<organism evidence="8 9">
    <name type="scientific">Strongyloides stercoralis</name>
    <name type="common">Threadworm</name>
    <dbReference type="NCBI Taxonomy" id="6248"/>
    <lineage>
        <taxon>Eukaryota</taxon>
        <taxon>Metazoa</taxon>
        <taxon>Ecdysozoa</taxon>
        <taxon>Nematoda</taxon>
        <taxon>Chromadorea</taxon>
        <taxon>Rhabditida</taxon>
        <taxon>Tylenchina</taxon>
        <taxon>Panagrolaimomorpha</taxon>
        <taxon>Strongyloidoidea</taxon>
        <taxon>Strongyloididae</taxon>
        <taxon>Strongyloides</taxon>
    </lineage>
</organism>
<reference evidence="9" key="1">
    <citation type="submission" date="2024-02" db="UniProtKB">
        <authorList>
            <consortium name="WormBaseParasite"/>
        </authorList>
    </citation>
    <scope>IDENTIFICATION</scope>
</reference>
<feature type="domain" description="Thioredoxin" evidence="7">
    <location>
        <begin position="1148"/>
        <end position="1298"/>
    </location>
</feature>
<dbReference type="Gene3D" id="3.40.30.10">
    <property type="entry name" value="Glutaredoxin"/>
    <property type="match status" value="1"/>
</dbReference>
<feature type="signal peptide" evidence="6">
    <location>
        <begin position="1"/>
        <end position="29"/>
    </location>
</feature>
<dbReference type="AlphaFoldDB" id="A0AAF5CZG0"/>
<evidence type="ECO:0000256" key="5">
    <source>
        <dbReference type="ARBA" id="ARBA00023136"/>
    </source>
</evidence>
<keyword evidence="8" id="KW-1185">Reference proteome</keyword>
<comment type="similarity">
    <text evidence="2">Belongs to the TMEM132 family.</text>
</comment>
<protein>
    <submittedName>
        <fullName evidence="9">TMEM132 domain-containing protein</fullName>
    </submittedName>
</protein>
<evidence type="ECO:0000256" key="2">
    <source>
        <dbReference type="ARBA" id="ARBA00006166"/>
    </source>
</evidence>
<comment type="subcellular location">
    <subcellularLocation>
        <location evidence="1">Membrane</location>
        <topology evidence="1">Single-pass type I membrane protein</topology>
    </subcellularLocation>
</comment>
<evidence type="ECO:0000259" key="7">
    <source>
        <dbReference type="PROSITE" id="PS51352"/>
    </source>
</evidence>
<keyword evidence="3" id="KW-0812">Transmembrane</keyword>
<keyword evidence="4" id="KW-1133">Transmembrane helix</keyword>
<dbReference type="InterPro" id="IPR036249">
    <property type="entry name" value="Thioredoxin-like_sf"/>
</dbReference>
<dbReference type="Pfam" id="PF13905">
    <property type="entry name" value="Thioredoxin_8"/>
    <property type="match status" value="1"/>
</dbReference>
<dbReference type="InterPro" id="IPR031437">
    <property type="entry name" value="Ig_TMEM132_4th"/>
</dbReference>
<dbReference type="PANTHER" id="PTHR13388">
    <property type="entry name" value="DETONATOR, ISOFORM E"/>
    <property type="match status" value="1"/>
</dbReference>
<sequence>MLDIRRRSTLLHKIIFLIVINFFFHPANGVSSSVLSIHPTRDVFIVHSFERNIKRQENDTNIGEEKEIFMLNGCPHSLEQVVSSSIGSKSYSSLLPSLHSNFHCGIGLRVVDRKVNIDKPYVDVIVHGYIEWLQFFKTTLCITFELINDRGYKIKEECLISMNGNQTCLLRLNIPLLWFPTPDTIQIDDKMSRKNLQNYQKLKGSYSISPLHCYPPNRQIPEKDDVLLKTQMINLENTILDERYNWSISLKSHPNISIENNSLSTFFIHFNYQKYENKSSEIDKLIQNGTLYLKIKIILPKIFNLHTASTLSPDVWGMRIERDDILKKKITFILWLNNYEAIKNGWEGTLFGMTIQSNYYNKNSVETIFSKNIDNKNNNTTTLQWSLQGTVIKNNITNETKIIDILNNSKKRQVNTSLLIYDDEIEKLGIICKHNQIINTATLSNLQISSSLKIFGIYNSGKFYEMSSNVQCTSSEPKILKTSPSCGMIYVDGSESRGSNDIIITAKYHNIYNKANFIVWYPKFPLKIWIEDDILNSIQDWSVAVWKWLSRRKKRREAKTFACRERFQQTEVKLLSNFYYVNQNTGEEIYLSQNKEKYFDITPLVMNKLTIENESIADIRRIHDKLIILPKKNGVSKVVFKNSYIPIELASTTITISNEPVSINNLWLEPIINIIHHLETTHNEQFFQLHKIVKNEFNSQYERGILNIGLKFSDKHYLPLADVPNHEYIINIQSNDGERILAINKKYNHGVPELIALSDISDVQLTVNIKSQETCKGIDAAPLINGQLVIPIFFPIEDSKRIEVSIINEDDEESKRIKQVEELFKKVESIEDDKKNNLLLNVHPFILFIFLLLSIILIIQIINCSGDKLHNGYEKLVAPIFARLNSNTSLSDVQKIEDSSKEWIWLPRNSTQKPSKNSSFGSQYSNKSTVGLGEKFSSGSSPDDNLNKSISVSYKGSEISVFLSPNASMAVPERNPQSNNYFQYASWRTGRKNGKNKSYYCNMESSNSETNLKKWNTDHRLTHPIIPAHGISNYEYNQPSEKIIADWREYKYNNKEKNKLVHIPQCSFEEPSRASPTYDSDEELLLDRPMKTGDLIHKYFLENGSITRSIKNDTTSLSSQRTLGQQQRSIDKRSFHFHILKKIFYTFWRMAELFADVKITKPDGEKALGSELLKDTIVALYFTASWCPPCQNFTPKLKKLHDKLRKLDKPFTVIVVTKDKEEELFQEYYEEKMGTFNYFDFGDPMHQELLTKYEIKSIPAMKIIKSDGSVVVHDGVSEVKEKMDNPEELFEEWEAFATM</sequence>
<dbReference type="SUPFAM" id="SSF52833">
    <property type="entry name" value="Thioredoxin-like"/>
    <property type="match status" value="1"/>
</dbReference>
<proteinExistence type="inferred from homology"/>
<feature type="chain" id="PRO_5042052963" evidence="6">
    <location>
        <begin position="30"/>
        <end position="1299"/>
    </location>
</feature>
<dbReference type="Proteomes" id="UP000035681">
    <property type="component" value="Unplaced"/>
</dbReference>
<keyword evidence="6" id="KW-0732">Signal</keyword>
<evidence type="ECO:0000256" key="4">
    <source>
        <dbReference type="ARBA" id="ARBA00022989"/>
    </source>
</evidence>
<dbReference type="Pfam" id="PF16070">
    <property type="entry name" value="Ig_TMEM132_4th"/>
    <property type="match status" value="1"/>
</dbReference>
<evidence type="ECO:0000313" key="9">
    <source>
        <dbReference type="WBParaSite" id="TCONS_00004118.p1"/>
    </source>
</evidence>
<dbReference type="InterPro" id="IPR055424">
    <property type="entry name" value="Ig_TMEM132_6th"/>
</dbReference>
<dbReference type="Pfam" id="PF23486">
    <property type="entry name" value="Ig_TMEM132_5th"/>
    <property type="match status" value="1"/>
</dbReference>
<evidence type="ECO:0000256" key="3">
    <source>
        <dbReference type="ARBA" id="ARBA00022692"/>
    </source>
</evidence>
<dbReference type="Pfam" id="PF23487">
    <property type="entry name" value="Ig_TMEM132_6th"/>
    <property type="match status" value="1"/>
</dbReference>
<evidence type="ECO:0000256" key="1">
    <source>
        <dbReference type="ARBA" id="ARBA00004479"/>
    </source>
</evidence>
<dbReference type="PROSITE" id="PS51352">
    <property type="entry name" value="THIOREDOXIN_2"/>
    <property type="match status" value="1"/>
</dbReference>
<evidence type="ECO:0000313" key="8">
    <source>
        <dbReference type="Proteomes" id="UP000035681"/>
    </source>
</evidence>
<dbReference type="WBParaSite" id="TCONS_00004118.p1">
    <property type="protein sequence ID" value="TCONS_00004118.p1"/>
    <property type="gene ID" value="XLOC_001123"/>
</dbReference>
<dbReference type="InterPro" id="IPR012336">
    <property type="entry name" value="Thioredoxin-like_fold"/>
</dbReference>
<dbReference type="InterPro" id="IPR026307">
    <property type="entry name" value="TMEM132"/>
</dbReference>
<keyword evidence="5" id="KW-0472">Membrane</keyword>
<name>A0AAF5CZG0_STRER</name>
<dbReference type="InterPro" id="IPR055423">
    <property type="entry name" value="Ig_TMEM132_5th"/>
</dbReference>
<evidence type="ECO:0000256" key="6">
    <source>
        <dbReference type="SAM" id="SignalP"/>
    </source>
</evidence>